<dbReference type="GO" id="GO:0005509">
    <property type="term" value="F:calcium ion binding"/>
    <property type="evidence" value="ECO:0007669"/>
    <property type="project" value="InterPro"/>
</dbReference>
<reference evidence="2" key="1">
    <citation type="submission" date="2020-09" db="EMBL/GenBank/DDBJ databases">
        <title>Genome-Enabled Discovery of Anthraquinone Biosynthesis in Senna tora.</title>
        <authorList>
            <person name="Kang S.-H."/>
            <person name="Pandey R.P."/>
            <person name="Lee C.-M."/>
            <person name="Sim J.-S."/>
            <person name="Jeong J.-T."/>
            <person name="Choi B.-S."/>
            <person name="Jung M."/>
            <person name="Ginzburg D."/>
            <person name="Zhao K."/>
            <person name="Won S.Y."/>
            <person name="Oh T.-J."/>
            <person name="Yu Y."/>
            <person name="Kim N.-H."/>
            <person name="Lee O.R."/>
            <person name="Lee T.-H."/>
            <person name="Bashyal P."/>
            <person name="Kim T.-S."/>
            <person name="Lee W.-H."/>
            <person name="Kawkins C."/>
            <person name="Kim C.-K."/>
            <person name="Kim J.S."/>
            <person name="Ahn B.O."/>
            <person name="Rhee S.Y."/>
            <person name="Sohng J.K."/>
        </authorList>
    </citation>
    <scope>NUCLEOTIDE SEQUENCE</scope>
    <source>
        <tissue evidence="2">Leaf</tissue>
    </source>
</reference>
<name>A0A834T952_9FABA</name>
<organism evidence="2 3">
    <name type="scientific">Senna tora</name>
    <dbReference type="NCBI Taxonomy" id="362788"/>
    <lineage>
        <taxon>Eukaryota</taxon>
        <taxon>Viridiplantae</taxon>
        <taxon>Streptophyta</taxon>
        <taxon>Embryophyta</taxon>
        <taxon>Tracheophyta</taxon>
        <taxon>Spermatophyta</taxon>
        <taxon>Magnoliopsida</taxon>
        <taxon>eudicotyledons</taxon>
        <taxon>Gunneridae</taxon>
        <taxon>Pentapetalae</taxon>
        <taxon>rosids</taxon>
        <taxon>fabids</taxon>
        <taxon>Fabales</taxon>
        <taxon>Fabaceae</taxon>
        <taxon>Caesalpinioideae</taxon>
        <taxon>Cassia clade</taxon>
        <taxon>Senna</taxon>
    </lineage>
</organism>
<comment type="caution">
    <text evidence="2">The sequence shown here is derived from an EMBL/GenBank/DDBJ whole genome shotgun (WGS) entry which is preliminary data.</text>
</comment>
<dbReference type="Pfam" id="PF01789">
    <property type="entry name" value="PsbP"/>
    <property type="match status" value="1"/>
</dbReference>
<dbReference type="GO" id="GO:0009654">
    <property type="term" value="C:photosystem II oxygen evolving complex"/>
    <property type="evidence" value="ECO:0007669"/>
    <property type="project" value="InterPro"/>
</dbReference>
<evidence type="ECO:0000259" key="1">
    <source>
        <dbReference type="Pfam" id="PF01789"/>
    </source>
</evidence>
<dbReference type="NCBIfam" id="NF040946">
    <property type="entry name" value="PSII_PsbP"/>
    <property type="match status" value="1"/>
</dbReference>
<dbReference type="OrthoDB" id="2020255at2759"/>
<dbReference type="GO" id="GO:0015979">
    <property type="term" value="P:photosynthesis"/>
    <property type="evidence" value="ECO:0007669"/>
    <property type="project" value="InterPro"/>
</dbReference>
<gene>
    <name evidence="2" type="ORF">G2W53_023443</name>
</gene>
<dbReference type="InterPro" id="IPR016123">
    <property type="entry name" value="Mog1/PsbP_a/b/a-sand"/>
</dbReference>
<evidence type="ECO:0000313" key="3">
    <source>
        <dbReference type="Proteomes" id="UP000634136"/>
    </source>
</evidence>
<dbReference type="Gene3D" id="3.40.1000.10">
    <property type="entry name" value="Mog1/PsbP, alpha/beta/alpha sandwich"/>
    <property type="match status" value="1"/>
</dbReference>
<dbReference type="PANTHER" id="PTHR31407">
    <property type="match status" value="1"/>
</dbReference>
<evidence type="ECO:0000313" key="2">
    <source>
        <dbReference type="EMBL" id="KAF7817988.1"/>
    </source>
</evidence>
<dbReference type="EMBL" id="JAAIUW010000008">
    <property type="protein sequence ID" value="KAF7817988.1"/>
    <property type="molecule type" value="Genomic_DNA"/>
</dbReference>
<sequence>MLMYNQTEAFAVPRRQAMLLMLSSYLVSEVGLKEQDVALAQQSVGFREYVDSFDGYSFKYPGNWIQVRGAGADIFFRDPYVLDENLSVELSSPSSSRYKSVQDLGSPQEAGKKVLKQYLTEFMSTRLGVRRDSNILTTSSRVADDGKLYYEVEVNIKSYANNNELAVMPQDRVVRLEWDRRYLSVLGVENNQLYELRLQAPENVFMEEESDLRQVMDSFRVNKVAA</sequence>
<keyword evidence="3" id="KW-1185">Reference proteome</keyword>
<dbReference type="Proteomes" id="UP000634136">
    <property type="component" value="Unassembled WGS sequence"/>
</dbReference>
<dbReference type="PANTHER" id="PTHR31407:SF15">
    <property type="entry name" value="PSBP DOMAIN-CONTAINING PROTEIN 1, CHLOROPLASTIC"/>
    <property type="match status" value="1"/>
</dbReference>
<accession>A0A834T952</accession>
<dbReference type="AlphaFoldDB" id="A0A834T952"/>
<dbReference type="SUPFAM" id="SSF55724">
    <property type="entry name" value="Mog1p/PsbP-like"/>
    <property type="match status" value="1"/>
</dbReference>
<dbReference type="InterPro" id="IPR002683">
    <property type="entry name" value="PsbP_C"/>
</dbReference>
<proteinExistence type="predicted"/>
<protein>
    <submittedName>
        <fullName evidence="2">PsbP domain-containing protein 1, chloroplastic</fullName>
    </submittedName>
</protein>
<feature type="domain" description="PsbP C-terminal" evidence="1">
    <location>
        <begin position="45"/>
        <end position="221"/>
    </location>
</feature>
<dbReference type="GO" id="GO:0019898">
    <property type="term" value="C:extrinsic component of membrane"/>
    <property type="evidence" value="ECO:0007669"/>
    <property type="project" value="InterPro"/>
</dbReference>